<gene>
    <name evidence="2" type="ORF">AP20H10_00390</name>
</gene>
<evidence type="ECO:0000313" key="3">
    <source>
        <dbReference type="Proteomes" id="UP001438112"/>
    </source>
</evidence>
<feature type="transmembrane region" description="Helical" evidence="1">
    <location>
        <begin position="128"/>
        <end position="150"/>
    </location>
</feature>
<keyword evidence="3" id="KW-1185">Reference proteome</keyword>
<feature type="transmembrane region" description="Helical" evidence="1">
    <location>
        <begin position="52"/>
        <end position="71"/>
    </location>
</feature>
<accession>A0ABP9ZFU7</accession>
<keyword evidence="1" id="KW-0472">Membrane</keyword>
<reference evidence="2 3" key="1">
    <citation type="submission" date="2024-03" db="EMBL/GenBank/DDBJ databases">
        <title>Inconsistent identification of Apilactobacillus kunkeei-related strains obtained by well-developed overall genome related indices.</title>
        <authorList>
            <person name="Maeno S."/>
            <person name="Endo A."/>
        </authorList>
    </citation>
    <scope>NUCLEOTIDE SEQUENCE [LARGE SCALE GENOMIC DNA]</scope>
    <source>
        <strain evidence="2 3">20H-10</strain>
    </source>
</reference>
<dbReference type="RefSeq" id="WP_353317209.1">
    <property type="nucleotide sequence ID" value="NZ_BAABVV010000010.1"/>
</dbReference>
<keyword evidence="1" id="KW-1133">Transmembrane helix</keyword>
<evidence type="ECO:0000313" key="2">
    <source>
        <dbReference type="EMBL" id="GAA6113676.1"/>
    </source>
</evidence>
<dbReference type="Proteomes" id="UP001438112">
    <property type="component" value="Unassembled WGS sequence"/>
</dbReference>
<protein>
    <submittedName>
        <fullName evidence="2">Uncharacterized protein</fullName>
    </submittedName>
</protein>
<dbReference type="EMBL" id="BAABVV010000010">
    <property type="protein sequence ID" value="GAA6113676.1"/>
    <property type="molecule type" value="Genomic_DNA"/>
</dbReference>
<feature type="transmembrane region" description="Helical" evidence="1">
    <location>
        <begin position="21"/>
        <end position="40"/>
    </location>
</feature>
<organism evidence="2 3">
    <name type="scientific">Apilactobacillus apinorum</name>
    <dbReference type="NCBI Taxonomy" id="1218495"/>
    <lineage>
        <taxon>Bacteria</taxon>
        <taxon>Bacillati</taxon>
        <taxon>Bacillota</taxon>
        <taxon>Bacilli</taxon>
        <taxon>Lactobacillales</taxon>
        <taxon>Lactobacillaceae</taxon>
        <taxon>Apilactobacillus</taxon>
    </lineage>
</organism>
<proteinExistence type="predicted"/>
<keyword evidence="1" id="KW-0812">Transmembrane</keyword>
<sequence>MRKVKMQRSPEVRKRIKEFLQYTKVAIANVILLSLCYDIYDFIEHGGKMDLANVLFISATTSMVIFAAVAFDKNDFLNMSKIVISKSFIIYTTVSIALSYLLVVGLNWIDQEVLKWPLGSVIIFIVNFYKYTAPSISLQMVFVYILFVVYKKMMKK</sequence>
<evidence type="ECO:0000256" key="1">
    <source>
        <dbReference type="SAM" id="Phobius"/>
    </source>
</evidence>
<name>A0ABP9ZFU7_9LACO</name>
<feature type="transmembrane region" description="Helical" evidence="1">
    <location>
        <begin position="83"/>
        <end position="108"/>
    </location>
</feature>
<comment type="caution">
    <text evidence="2">The sequence shown here is derived from an EMBL/GenBank/DDBJ whole genome shotgun (WGS) entry which is preliminary data.</text>
</comment>